<comment type="similarity">
    <text evidence="4 14">Belongs to the glycosyl hydrolase 3 family.</text>
</comment>
<evidence type="ECO:0000256" key="12">
    <source>
        <dbReference type="ARBA" id="ARBA00023295"/>
    </source>
</evidence>
<keyword evidence="7 15" id="KW-0732">Signal</keyword>
<dbReference type="InterPro" id="IPR017853">
    <property type="entry name" value="GH"/>
</dbReference>
<dbReference type="InterPro" id="IPR019800">
    <property type="entry name" value="Glyco_hydro_3_AS"/>
</dbReference>
<comment type="subcellular location">
    <subcellularLocation>
        <location evidence="2">Secreted</location>
    </subcellularLocation>
</comment>
<dbReference type="Pfam" id="PF00933">
    <property type="entry name" value="Glyco_hydro_3"/>
    <property type="match status" value="1"/>
</dbReference>
<gene>
    <name evidence="17" type="ORF">EJ06DRAFT_307152</name>
</gene>
<dbReference type="OrthoDB" id="416222at2759"/>
<dbReference type="AlphaFoldDB" id="A0A6G1I417"/>
<evidence type="ECO:0000256" key="8">
    <source>
        <dbReference type="ARBA" id="ARBA00022801"/>
    </source>
</evidence>
<dbReference type="InterPro" id="IPR036881">
    <property type="entry name" value="Glyco_hydro_3_C_sf"/>
</dbReference>
<keyword evidence="9" id="KW-0136">Cellulose degradation</keyword>
<dbReference type="FunFam" id="3.20.20.300:FF:000002">
    <property type="entry name" value="Probable beta-glucosidase"/>
    <property type="match status" value="1"/>
</dbReference>
<reference evidence="17" key="1">
    <citation type="journal article" date="2020" name="Stud. Mycol.">
        <title>101 Dothideomycetes genomes: a test case for predicting lifestyles and emergence of pathogens.</title>
        <authorList>
            <person name="Haridas S."/>
            <person name="Albert R."/>
            <person name="Binder M."/>
            <person name="Bloem J."/>
            <person name="Labutti K."/>
            <person name="Salamov A."/>
            <person name="Andreopoulos B."/>
            <person name="Baker S."/>
            <person name="Barry K."/>
            <person name="Bills G."/>
            <person name="Bluhm B."/>
            <person name="Cannon C."/>
            <person name="Castanera R."/>
            <person name="Culley D."/>
            <person name="Daum C."/>
            <person name="Ezra D."/>
            <person name="Gonzalez J."/>
            <person name="Henrissat B."/>
            <person name="Kuo A."/>
            <person name="Liang C."/>
            <person name="Lipzen A."/>
            <person name="Lutzoni F."/>
            <person name="Magnuson J."/>
            <person name="Mondo S."/>
            <person name="Nolan M."/>
            <person name="Ohm R."/>
            <person name="Pangilinan J."/>
            <person name="Park H.-J."/>
            <person name="Ramirez L."/>
            <person name="Alfaro M."/>
            <person name="Sun H."/>
            <person name="Tritt A."/>
            <person name="Yoshinaga Y."/>
            <person name="Zwiers L.-H."/>
            <person name="Turgeon B."/>
            <person name="Goodwin S."/>
            <person name="Spatafora J."/>
            <person name="Crous P."/>
            <person name="Grigoriev I."/>
        </authorList>
    </citation>
    <scope>NUCLEOTIDE SEQUENCE</scope>
    <source>
        <strain evidence="17">CBS 262.69</strain>
    </source>
</reference>
<dbReference type="Gene3D" id="3.20.20.300">
    <property type="entry name" value="Glycoside hydrolase, family 3, N-terminal domain"/>
    <property type="match status" value="1"/>
</dbReference>
<feature type="domain" description="Fibronectin type III-like" evidence="16">
    <location>
        <begin position="727"/>
        <end position="793"/>
    </location>
</feature>
<evidence type="ECO:0000256" key="13">
    <source>
        <dbReference type="ARBA" id="ARBA00023326"/>
    </source>
</evidence>
<evidence type="ECO:0000313" key="18">
    <source>
        <dbReference type="Proteomes" id="UP000799640"/>
    </source>
</evidence>
<sequence length="804" mass="86738">MLALVHILLLSLAGIATAQNASKADLERFWSYGRSPPVYPGPSGAGIGNWTDAYNRAREMVSRMTNEEKEHVTNQVADPNSCAGNSGGVESVGFPGLCLHDGPAGVRGVDGVSAFPAGIHIGASWNAPLAKEIGGYMGAEFRRKGVNVALGPVVGPLGRVARGGRNWEGFGADPYLSGAMAAETIRGLQRSVIACVKHFIGNEQETDRNPSQLDFVMSGKQSVSSNIDDKTMHELYLWPFQDAVRAGVGSVMCSYNRVNNSYGCQNSKMLNGLLKLELGFQGFVVSDWGAEHSRLASASAGLDMVMNVMLPNITTPTGGALVQAVNNGSFAQWRLDDMATRIVASWFRIGMDAPNNPTKGVGMNQAFNRPRPFINARDQASKQAILQAAYEGHVLVKNVKRALPLRTPTLLSLFGYDATAPVKNNPSGPNDMIWNLGLQSSGIGSIDGLFLLFGLTNPPGAAKKGTLIGGGGSGANSPPYISAPYDAFQQKAYEDGTTLLWDFESLDPAVEAASDACVVMINEFALEGADRPSLADGWSDRLVMNVAEKCNNTVVVIHNAGIRLVDAWIGHPNVTAVIYAHLPGQDSGRALIDILYGKVSPSGRLPYTVAKMDFDYSPLLQPDTPPPNTNMTLYPQSTFSEGVNIDYRHFLTHNKTPRFEFGYGLTYSRFEYSGLQTAMLSFVVNTINDSFVPPRSPTAEGGPAALWDRVATVDCRVRNVGAVTAAEVVQLYIGIPNAPKRQLRGFVKRELQPGQTGSFHFELTRRDLSVWSPKLQNWVLQQGLYNVYVGASVLDVRLQGAFEI</sequence>
<dbReference type="PRINTS" id="PR00133">
    <property type="entry name" value="GLHYDRLASE3"/>
</dbReference>
<proteinExistence type="inferred from homology"/>
<keyword evidence="18" id="KW-1185">Reference proteome</keyword>
<evidence type="ECO:0000256" key="15">
    <source>
        <dbReference type="SAM" id="SignalP"/>
    </source>
</evidence>
<keyword evidence="6" id="KW-0964">Secreted</keyword>
<dbReference type="EC" id="3.2.1.21" evidence="5 14"/>
<dbReference type="PANTHER" id="PTHR42715">
    <property type="entry name" value="BETA-GLUCOSIDASE"/>
    <property type="match status" value="1"/>
</dbReference>
<evidence type="ECO:0000256" key="11">
    <source>
        <dbReference type="ARBA" id="ARBA00023277"/>
    </source>
</evidence>
<dbReference type="SUPFAM" id="SSF52279">
    <property type="entry name" value="Beta-D-glucan exohydrolase, C-terminal domain"/>
    <property type="match status" value="1"/>
</dbReference>
<dbReference type="Gene3D" id="2.60.40.10">
    <property type="entry name" value="Immunoglobulins"/>
    <property type="match status" value="1"/>
</dbReference>
<evidence type="ECO:0000256" key="7">
    <source>
        <dbReference type="ARBA" id="ARBA00022729"/>
    </source>
</evidence>
<dbReference type="SMART" id="SM01217">
    <property type="entry name" value="Fn3_like"/>
    <property type="match status" value="1"/>
</dbReference>
<dbReference type="Gene3D" id="3.40.50.1700">
    <property type="entry name" value="Glycoside hydrolase family 3 C-terminal domain"/>
    <property type="match status" value="1"/>
</dbReference>
<comment type="catalytic activity">
    <reaction evidence="1 14">
        <text>Hydrolysis of terminal, non-reducing beta-D-glucosyl residues with release of beta-D-glucose.</text>
        <dbReference type="EC" id="3.2.1.21"/>
    </reaction>
</comment>
<protein>
    <recommendedName>
        <fullName evidence="5 14">beta-glucosidase</fullName>
        <ecNumber evidence="5 14">3.2.1.21</ecNumber>
    </recommendedName>
</protein>
<feature type="chain" id="PRO_5026065862" description="beta-glucosidase" evidence="15">
    <location>
        <begin position="19"/>
        <end position="804"/>
    </location>
</feature>
<dbReference type="InterPro" id="IPR002772">
    <property type="entry name" value="Glyco_hydro_3_C"/>
</dbReference>
<evidence type="ECO:0000256" key="2">
    <source>
        <dbReference type="ARBA" id="ARBA00004613"/>
    </source>
</evidence>
<dbReference type="InterPro" id="IPR026891">
    <property type="entry name" value="Fn3-like"/>
</dbReference>
<keyword evidence="10" id="KW-0325">Glycoprotein</keyword>
<evidence type="ECO:0000256" key="14">
    <source>
        <dbReference type="RuleBase" id="RU361161"/>
    </source>
</evidence>
<evidence type="ECO:0000256" key="1">
    <source>
        <dbReference type="ARBA" id="ARBA00000448"/>
    </source>
</evidence>
<keyword evidence="12 14" id="KW-0326">Glycosidase</keyword>
<dbReference type="UniPathway" id="UPA00696"/>
<keyword evidence="8 14" id="KW-0378">Hydrolase</keyword>
<dbReference type="Proteomes" id="UP000799640">
    <property type="component" value="Unassembled WGS sequence"/>
</dbReference>
<dbReference type="InterPro" id="IPR013783">
    <property type="entry name" value="Ig-like_fold"/>
</dbReference>
<evidence type="ECO:0000256" key="6">
    <source>
        <dbReference type="ARBA" id="ARBA00022525"/>
    </source>
</evidence>
<evidence type="ECO:0000256" key="3">
    <source>
        <dbReference type="ARBA" id="ARBA00004987"/>
    </source>
</evidence>
<dbReference type="PROSITE" id="PS00775">
    <property type="entry name" value="GLYCOSYL_HYDROL_F3"/>
    <property type="match status" value="1"/>
</dbReference>
<evidence type="ECO:0000256" key="4">
    <source>
        <dbReference type="ARBA" id="ARBA00005336"/>
    </source>
</evidence>
<dbReference type="PANTHER" id="PTHR42715:SF5">
    <property type="entry name" value="BETA-GLUCOSIDASE M-RELATED"/>
    <property type="match status" value="1"/>
</dbReference>
<accession>A0A6G1I417</accession>
<dbReference type="GO" id="GO:0030245">
    <property type="term" value="P:cellulose catabolic process"/>
    <property type="evidence" value="ECO:0007669"/>
    <property type="project" value="UniProtKB-UniPathway"/>
</dbReference>
<dbReference type="InterPro" id="IPR050288">
    <property type="entry name" value="Cellulose_deg_GH3"/>
</dbReference>
<keyword evidence="13 14" id="KW-0624">Polysaccharide degradation</keyword>
<evidence type="ECO:0000256" key="5">
    <source>
        <dbReference type="ARBA" id="ARBA00012744"/>
    </source>
</evidence>
<dbReference type="SUPFAM" id="SSF51445">
    <property type="entry name" value="(Trans)glycosidases"/>
    <property type="match status" value="1"/>
</dbReference>
<dbReference type="GO" id="GO:0005576">
    <property type="term" value="C:extracellular region"/>
    <property type="evidence" value="ECO:0007669"/>
    <property type="project" value="UniProtKB-SubCell"/>
</dbReference>
<comment type="pathway">
    <text evidence="3 14">Glycan metabolism; cellulose degradation.</text>
</comment>
<dbReference type="GO" id="GO:0008422">
    <property type="term" value="F:beta-glucosidase activity"/>
    <property type="evidence" value="ECO:0007669"/>
    <property type="project" value="UniProtKB-EC"/>
</dbReference>
<dbReference type="InterPro" id="IPR001764">
    <property type="entry name" value="Glyco_hydro_3_N"/>
</dbReference>
<evidence type="ECO:0000256" key="9">
    <source>
        <dbReference type="ARBA" id="ARBA00023001"/>
    </source>
</evidence>
<name>A0A6G1I417_9PEZI</name>
<evidence type="ECO:0000256" key="10">
    <source>
        <dbReference type="ARBA" id="ARBA00023180"/>
    </source>
</evidence>
<dbReference type="Pfam" id="PF01915">
    <property type="entry name" value="Glyco_hydro_3_C"/>
    <property type="match status" value="1"/>
</dbReference>
<dbReference type="Pfam" id="PF14310">
    <property type="entry name" value="Fn3-like"/>
    <property type="match status" value="1"/>
</dbReference>
<evidence type="ECO:0000313" key="17">
    <source>
        <dbReference type="EMBL" id="KAF2402725.1"/>
    </source>
</evidence>
<feature type="signal peptide" evidence="15">
    <location>
        <begin position="1"/>
        <end position="18"/>
    </location>
</feature>
<keyword evidence="11 14" id="KW-0119">Carbohydrate metabolism</keyword>
<dbReference type="InterPro" id="IPR036962">
    <property type="entry name" value="Glyco_hydro_3_N_sf"/>
</dbReference>
<organism evidence="17 18">
    <name type="scientific">Trichodelitschia bisporula</name>
    <dbReference type="NCBI Taxonomy" id="703511"/>
    <lineage>
        <taxon>Eukaryota</taxon>
        <taxon>Fungi</taxon>
        <taxon>Dikarya</taxon>
        <taxon>Ascomycota</taxon>
        <taxon>Pezizomycotina</taxon>
        <taxon>Dothideomycetes</taxon>
        <taxon>Dothideomycetes incertae sedis</taxon>
        <taxon>Phaeotrichales</taxon>
        <taxon>Phaeotrichaceae</taxon>
        <taxon>Trichodelitschia</taxon>
    </lineage>
</organism>
<evidence type="ECO:0000259" key="16">
    <source>
        <dbReference type="SMART" id="SM01217"/>
    </source>
</evidence>
<dbReference type="EMBL" id="ML996690">
    <property type="protein sequence ID" value="KAF2402725.1"/>
    <property type="molecule type" value="Genomic_DNA"/>
</dbReference>